<feature type="compositionally biased region" description="Low complexity" evidence="1">
    <location>
        <begin position="256"/>
        <end position="282"/>
    </location>
</feature>
<dbReference type="Pfam" id="PF21946">
    <property type="entry name" value="LppM"/>
    <property type="match status" value="1"/>
</dbReference>
<dbReference type="InterPro" id="IPR053807">
    <property type="entry name" value="LppM"/>
</dbReference>
<evidence type="ECO:0000256" key="1">
    <source>
        <dbReference type="SAM" id="MobiDB-lite"/>
    </source>
</evidence>
<feature type="region of interest" description="Disordered" evidence="1">
    <location>
        <begin position="165"/>
        <end position="200"/>
    </location>
</feature>
<keyword evidence="6" id="KW-1185">Reference proteome</keyword>
<dbReference type="RefSeq" id="WP_407929302.1">
    <property type="nucleotide sequence ID" value="NZ_LT629791.1"/>
</dbReference>
<gene>
    <name evidence="5" type="ORF">SAMN04488563_1156</name>
</gene>
<keyword evidence="3" id="KW-0732">Signal</keyword>
<feature type="compositionally biased region" description="Pro residues" evidence="1">
    <location>
        <begin position="245"/>
        <end position="255"/>
    </location>
</feature>
<keyword evidence="2" id="KW-1133">Transmembrane helix</keyword>
<dbReference type="AlphaFoldDB" id="A0A1H2HP09"/>
<evidence type="ECO:0000256" key="2">
    <source>
        <dbReference type="SAM" id="Phobius"/>
    </source>
</evidence>
<sequence>MNRTRPVRALAVAASALLLTGCFKVDMQLDVSENDTVGGEMILALSRDVSAMAESMGEDPDALFGEMEDLPEGTEVEEYEDDQFVGQRYTFEDVPLSEFSEEQDFSITHEGEEIVVTGTLDMTDINPEDMAGQLGELGGEEMPLGDMDQLMESLEMSVAITFPGEVTDHNGDLDGTTVTWTPTPGEANEISARSADSGGGGGDGVPVWIWILIVVVVLGLAALLFFLSRNRNQAPPAEAATVGAVPPPPPGPGPEAAPSVPDAGVAPAASPFAPPSGADAPAQPTTPLPVQPDEPATAQAEPVTEQAEPVTEPVTEQAEPERPAEGDQPEPPAPPR</sequence>
<feature type="transmembrane region" description="Helical" evidence="2">
    <location>
        <begin position="207"/>
        <end position="227"/>
    </location>
</feature>
<evidence type="ECO:0000313" key="5">
    <source>
        <dbReference type="EMBL" id="SDU33532.1"/>
    </source>
</evidence>
<protein>
    <recommendedName>
        <fullName evidence="4">LppM domain-containing protein</fullName>
    </recommendedName>
</protein>
<keyword evidence="2" id="KW-0812">Transmembrane</keyword>
<feature type="chain" id="PRO_5039442104" description="LppM domain-containing protein" evidence="3">
    <location>
        <begin position="25"/>
        <end position="336"/>
    </location>
</feature>
<accession>A0A1H2HP09</accession>
<dbReference type="STRING" id="419479.SAMN04488563_1156"/>
<feature type="region of interest" description="Disordered" evidence="1">
    <location>
        <begin position="238"/>
        <end position="336"/>
    </location>
</feature>
<reference evidence="6" key="1">
    <citation type="submission" date="2016-10" db="EMBL/GenBank/DDBJ databases">
        <authorList>
            <person name="Varghese N."/>
            <person name="Submissions S."/>
        </authorList>
    </citation>
    <scope>NUCLEOTIDE SEQUENCE [LARGE SCALE GENOMIC DNA]</scope>
    <source>
        <strain evidence="6">DSM 45079</strain>
    </source>
</reference>
<dbReference type="EMBL" id="LT629791">
    <property type="protein sequence ID" value="SDU33532.1"/>
    <property type="molecule type" value="Genomic_DNA"/>
</dbReference>
<evidence type="ECO:0000256" key="3">
    <source>
        <dbReference type="SAM" id="SignalP"/>
    </source>
</evidence>
<evidence type="ECO:0000259" key="4">
    <source>
        <dbReference type="Pfam" id="PF21946"/>
    </source>
</evidence>
<feature type="domain" description="LppM" evidence="4">
    <location>
        <begin position="24"/>
        <end position="194"/>
    </location>
</feature>
<organism evidence="5 6">
    <name type="scientific">Jiangella alkaliphila</name>
    <dbReference type="NCBI Taxonomy" id="419479"/>
    <lineage>
        <taxon>Bacteria</taxon>
        <taxon>Bacillati</taxon>
        <taxon>Actinomycetota</taxon>
        <taxon>Actinomycetes</taxon>
        <taxon>Jiangellales</taxon>
        <taxon>Jiangellaceae</taxon>
        <taxon>Jiangella</taxon>
    </lineage>
</organism>
<dbReference type="PROSITE" id="PS51257">
    <property type="entry name" value="PROKAR_LIPOPROTEIN"/>
    <property type="match status" value="1"/>
</dbReference>
<proteinExistence type="predicted"/>
<feature type="signal peptide" evidence="3">
    <location>
        <begin position="1"/>
        <end position="24"/>
    </location>
</feature>
<name>A0A1H2HP09_9ACTN</name>
<evidence type="ECO:0000313" key="6">
    <source>
        <dbReference type="Proteomes" id="UP000182977"/>
    </source>
</evidence>
<dbReference type="Proteomes" id="UP000182977">
    <property type="component" value="Chromosome I"/>
</dbReference>
<keyword evidence="2" id="KW-0472">Membrane</keyword>